<dbReference type="GO" id="GO:0046872">
    <property type="term" value="F:metal ion binding"/>
    <property type="evidence" value="ECO:0007669"/>
    <property type="project" value="UniProtKB-KW"/>
</dbReference>
<dbReference type="STRING" id="1194090.SAMN05443144_13116"/>
<dbReference type="PANTHER" id="PTHR35005:SF1">
    <property type="entry name" value="2-AMINO-5-FORMYLAMINO-6-RIBOSYLAMINOPYRIMIDIN-4(3H)-ONE 5'-MONOPHOSPHATE DEFORMYLASE"/>
    <property type="match status" value="1"/>
</dbReference>
<dbReference type="GO" id="GO:0009231">
    <property type="term" value="P:riboflavin biosynthetic process"/>
    <property type="evidence" value="ECO:0007669"/>
    <property type="project" value="TreeGrafter"/>
</dbReference>
<accession>A0A1M5KE65</accession>
<dbReference type="InterPro" id="IPR024087">
    <property type="entry name" value="Creatininase-like_sf"/>
</dbReference>
<evidence type="ECO:0000313" key="6">
    <source>
        <dbReference type="EMBL" id="SHG51048.1"/>
    </source>
</evidence>
<comment type="similarity">
    <text evidence="5">Belongs to the creatininase superfamily.</text>
</comment>
<dbReference type="RefSeq" id="WP_073068176.1">
    <property type="nucleotide sequence ID" value="NZ_FQUS01000031.1"/>
</dbReference>
<dbReference type="OrthoDB" id="9801445at2"/>
<dbReference type="InterPro" id="IPR003785">
    <property type="entry name" value="Creatininase/forma_Hydrolase"/>
</dbReference>
<evidence type="ECO:0000256" key="3">
    <source>
        <dbReference type="ARBA" id="ARBA00022801"/>
    </source>
</evidence>
<dbReference type="AlphaFoldDB" id="A0A1M5KE65"/>
<dbReference type="Gene3D" id="3.40.50.10310">
    <property type="entry name" value="Creatininase"/>
    <property type="match status" value="1"/>
</dbReference>
<evidence type="ECO:0000313" key="7">
    <source>
        <dbReference type="Proteomes" id="UP000184041"/>
    </source>
</evidence>
<dbReference type="PANTHER" id="PTHR35005">
    <property type="entry name" value="3-DEHYDRO-SCYLLO-INOSOSE HYDROLASE"/>
    <property type="match status" value="1"/>
</dbReference>
<keyword evidence="4" id="KW-0862">Zinc</keyword>
<dbReference type="Pfam" id="PF02633">
    <property type="entry name" value="Creatininase"/>
    <property type="match status" value="1"/>
</dbReference>
<organism evidence="6 7">
    <name type="scientific">Fodinibius roseus</name>
    <dbReference type="NCBI Taxonomy" id="1194090"/>
    <lineage>
        <taxon>Bacteria</taxon>
        <taxon>Pseudomonadati</taxon>
        <taxon>Balneolota</taxon>
        <taxon>Balneolia</taxon>
        <taxon>Balneolales</taxon>
        <taxon>Balneolaceae</taxon>
        <taxon>Fodinibius</taxon>
    </lineage>
</organism>
<dbReference type="EMBL" id="FQUS01000031">
    <property type="protein sequence ID" value="SHG51048.1"/>
    <property type="molecule type" value="Genomic_DNA"/>
</dbReference>
<evidence type="ECO:0000256" key="1">
    <source>
        <dbReference type="ARBA" id="ARBA00001947"/>
    </source>
</evidence>
<gene>
    <name evidence="6" type="ORF">SAMN05443144_13116</name>
</gene>
<dbReference type="SUPFAM" id="SSF102215">
    <property type="entry name" value="Creatininase"/>
    <property type="match status" value="1"/>
</dbReference>
<name>A0A1M5KE65_9BACT</name>
<reference evidence="6 7" key="1">
    <citation type="submission" date="2016-11" db="EMBL/GenBank/DDBJ databases">
        <authorList>
            <person name="Jaros S."/>
            <person name="Januszkiewicz K."/>
            <person name="Wedrychowicz H."/>
        </authorList>
    </citation>
    <scope>NUCLEOTIDE SEQUENCE [LARGE SCALE GENOMIC DNA]</scope>
    <source>
        <strain evidence="6 7">DSM 21986</strain>
    </source>
</reference>
<comment type="cofactor">
    <cofactor evidence="1">
        <name>Zn(2+)</name>
        <dbReference type="ChEBI" id="CHEBI:29105"/>
    </cofactor>
</comment>
<evidence type="ECO:0000256" key="4">
    <source>
        <dbReference type="ARBA" id="ARBA00022833"/>
    </source>
</evidence>
<evidence type="ECO:0000256" key="2">
    <source>
        <dbReference type="ARBA" id="ARBA00022723"/>
    </source>
</evidence>
<keyword evidence="7" id="KW-1185">Reference proteome</keyword>
<dbReference type="GO" id="GO:0016811">
    <property type="term" value="F:hydrolase activity, acting on carbon-nitrogen (but not peptide) bonds, in linear amides"/>
    <property type="evidence" value="ECO:0007669"/>
    <property type="project" value="TreeGrafter"/>
</dbReference>
<dbReference type="Proteomes" id="UP000184041">
    <property type="component" value="Unassembled WGS sequence"/>
</dbReference>
<sequence length="256" mass="28306">MSSPRPYILSETNWKTVKNEDYDVAVLPWGATEAHNYHLPYGTDVIQCDFVAAESARKAWERDAKPVVLPTVPFGVNTGQLDVDLCLNMNPSTQMAVLSDIADVLERQGVPKLVILNGHGGNHFKQMLRTLPVDFPDLFSCALNWYQAADDEQYFDEPGDHAGEMESSTMMHIVPDWVLPLSEAGDGKANKFTVPALNESWTFVQREWTQVTEDTGVGNPAAAAAEKGEAFLSAVTDNIADFLVDLSHTDNDDLYE</sequence>
<keyword evidence="3 6" id="KW-0378">Hydrolase</keyword>
<protein>
    <submittedName>
        <fullName evidence="6">Creatinine amidohydrolase</fullName>
    </submittedName>
</protein>
<keyword evidence="2" id="KW-0479">Metal-binding</keyword>
<proteinExistence type="inferred from homology"/>
<evidence type="ECO:0000256" key="5">
    <source>
        <dbReference type="ARBA" id="ARBA00024029"/>
    </source>
</evidence>